<feature type="chain" id="PRO_5040188259" description="Mannosyl-glycoprotein endo-beta-N-acetylglucosamidase-like domain-containing protein" evidence="2">
    <location>
        <begin position="31"/>
        <end position="313"/>
    </location>
</feature>
<dbReference type="GO" id="GO:0004040">
    <property type="term" value="F:amidase activity"/>
    <property type="evidence" value="ECO:0007669"/>
    <property type="project" value="InterPro"/>
</dbReference>
<reference evidence="5" key="1">
    <citation type="submission" date="2020-02" db="EMBL/GenBank/DDBJ databases">
        <authorList>
            <person name="Fillo S."/>
            <person name="Giordani F."/>
            <person name="Tonon E."/>
            <person name="Drigo I."/>
            <person name="Anselmo A."/>
            <person name="Fortunato A."/>
            <person name="Bano L."/>
            <person name="Lista F."/>
        </authorList>
    </citation>
    <scope>NUCLEOTIDE SEQUENCE</scope>
    <source>
        <strain evidence="5">IZSVe-TV_9877_3_12</strain>
    </source>
</reference>
<dbReference type="EMBL" id="JAAMYB010000002">
    <property type="protein sequence ID" value="MCD3194320.1"/>
    <property type="molecule type" value="Genomic_DNA"/>
</dbReference>
<name>A0A9Q3YZN4_CLOBO</name>
<dbReference type="AlphaFoldDB" id="A0A9Q3YZN4"/>
<evidence type="ECO:0000313" key="5">
    <source>
        <dbReference type="EMBL" id="MCD3194320.1"/>
    </source>
</evidence>
<dbReference type="InterPro" id="IPR002901">
    <property type="entry name" value="MGlyc_endo_b_GlcNAc-like_dom"/>
</dbReference>
<organism evidence="5 6">
    <name type="scientific">Clostridium botulinum C</name>
    <dbReference type="NCBI Taxonomy" id="36828"/>
    <lineage>
        <taxon>Bacteria</taxon>
        <taxon>Bacillati</taxon>
        <taxon>Bacillota</taxon>
        <taxon>Clostridia</taxon>
        <taxon>Eubacteriales</taxon>
        <taxon>Clostridiaceae</taxon>
        <taxon>Clostridium</taxon>
    </lineage>
</organism>
<feature type="domain" description="SbsA Ig-like" evidence="4">
    <location>
        <begin position="36"/>
        <end position="116"/>
    </location>
</feature>
<evidence type="ECO:0000259" key="3">
    <source>
        <dbReference type="Pfam" id="PF01832"/>
    </source>
</evidence>
<sequence>MRKRLYILKSIVKIIALSSLLIFKACYSYASENIQEVDDYKEWTIKFNKPIDKYSIYNNIFVKDSKGNVLTNPRYTILDNGQVVKLKYFNNKYITGEIYTLKITNYIKDLKGRSLGYSKFVKFKVKSILNYESEYIDINQCTQQIPIIGQSKLLAKNMAEYVLKHNKNPELSINIYDLANIFLEEGKHEGVRGDIAFCQSIKETGFFRYGGQVLPEQNNYAGIGAINNSKVGKGAWFKSPREGVRAQIQHLKAYATKEKLNNMCIDPRYNLLKEKGVLGIAPNWQNLNGKWAVPGKNYGEDIIAIYKRIEKIK</sequence>
<dbReference type="InterPro" id="IPR014755">
    <property type="entry name" value="Cu-Rt/internalin_Ig-like"/>
</dbReference>
<feature type="domain" description="Mannosyl-glycoprotein endo-beta-N-acetylglucosamidase-like" evidence="3">
    <location>
        <begin position="180"/>
        <end position="310"/>
    </location>
</feature>
<dbReference type="Pfam" id="PF01832">
    <property type="entry name" value="Glucosaminidase"/>
    <property type="match status" value="1"/>
</dbReference>
<keyword evidence="1 2" id="KW-0732">Signal</keyword>
<evidence type="ECO:0000256" key="1">
    <source>
        <dbReference type="ARBA" id="ARBA00022729"/>
    </source>
</evidence>
<evidence type="ECO:0008006" key="7">
    <source>
        <dbReference type="Google" id="ProtNLM"/>
    </source>
</evidence>
<dbReference type="Gene3D" id="2.60.40.1220">
    <property type="match status" value="1"/>
</dbReference>
<proteinExistence type="predicted"/>
<reference evidence="5" key="2">
    <citation type="journal article" date="2021" name="Microorganisms">
        <title>Extensive Genome Exploration of Clostridium botulinum Group III Field Strains.</title>
        <authorList>
            <person name="Fillo S."/>
            <person name="Giordani F."/>
            <person name="Tonon E."/>
            <person name="Drigo I."/>
            <person name="Anselmo A."/>
            <person name="Fortunato A."/>
            <person name="Lista F."/>
            <person name="Bano L."/>
        </authorList>
    </citation>
    <scope>NUCLEOTIDE SEQUENCE</scope>
    <source>
        <strain evidence="5">IZSVe-TV_9877_3_12</strain>
    </source>
</reference>
<evidence type="ECO:0000259" key="4">
    <source>
        <dbReference type="Pfam" id="PF13205"/>
    </source>
</evidence>
<dbReference type="Pfam" id="PF13205">
    <property type="entry name" value="Big_5"/>
    <property type="match status" value="1"/>
</dbReference>
<comment type="caution">
    <text evidence="5">The sequence shown here is derived from an EMBL/GenBank/DDBJ whole genome shotgun (WGS) entry which is preliminary data.</text>
</comment>
<evidence type="ECO:0000256" key="2">
    <source>
        <dbReference type="SAM" id="SignalP"/>
    </source>
</evidence>
<accession>A0A9Q3YZN4</accession>
<protein>
    <recommendedName>
        <fullName evidence="7">Mannosyl-glycoprotein endo-beta-N-acetylglucosamidase-like domain-containing protein</fullName>
    </recommendedName>
</protein>
<dbReference type="RefSeq" id="WP_198091367.1">
    <property type="nucleotide sequence ID" value="NZ_JAAMYB010000002.1"/>
</dbReference>
<gene>
    <name evidence="5" type="ORF">G8S53_03325</name>
</gene>
<feature type="signal peptide" evidence="2">
    <location>
        <begin position="1"/>
        <end position="30"/>
    </location>
</feature>
<dbReference type="Proteomes" id="UP000813637">
    <property type="component" value="Unassembled WGS sequence"/>
</dbReference>
<evidence type="ECO:0000313" key="6">
    <source>
        <dbReference type="Proteomes" id="UP000813637"/>
    </source>
</evidence>
<dbReference type="InterPro" id="IPR032812">
    <property type="entry name" value="SbsA_Ig"/>
</dbReference>